<dbReference type="Gene3D" id="3.40.525.10">
    <property type="entry name" value="CRAL-TRIO lipid binding domain"/>
    <property type="match status" value="1"/>
</dbReference>
<evidence type="ECO:0000256" key="1">
    <source>
        <dbReference type="SAM" id="MobiDB-lite"/>
    </source>
</evidence>
<proteinExistence type="predicted"/>
<dbReference type="SUPFAM" id="SSF46938">
    <property type="entry name" value="CRAL/TRIO N-terminal domain"/>
    <property type="match status" value="1"/>
</dbReference>
<dbReference type="GO" id="GO:0008526">
    <property type="term" value="F:phosphatidylinositol transfer activity"/>
    <property type="evidence" value="ECO:0007669"/>
    <property type="project" value="TreeGrafter"/>
</dbReference>
<protein>
    <recommendedName>
        <fullName evidence="2">CRAL-TRIO domain-containing protein</fullName>
    </recommendedName>
</protein>
<dbReference type="InterPro" id="IPR052578">
    <property type="entry name" value="PI_Transfer_CRAL-TRIO"/>
</dbReference>
<dbReference type="Proteomes" id="UP000780801">
    <property type="component" value="Unassembled WGS sequence"/>
</dbReference>
<evidence type="ECO:0000259" key="2">
    <source>
        <dbReference type="PROSITE" id="PS50191"/>
    </source>
</evidence>
<evidence type="ECO:0000313" key="4">
    <source>
        <dbReference type="Proteomes" id="UP000780801"/>
    </source>
</evidence>
<dbReference type="EMBL" id="JAABOA010000157">
    <property type="protein sequence ID" value="KAF9585570.1"/>
    <property type="molecule type" value="Genomic_DNA"/>
</dbReference>
<dbReference type="InterPro" id="IPR036273">
    <property type="entry name" value="CRAL/TRIO_N_dom_sf"/>
</dbReference>
<dbReference type="InterPro" id="IPR001251">
    <property type="entry name" value="CRAL-TRIO_dom"/>
</dbReference>
<dbReference type="Pfam" id="PF03765">
    <property type="entry name" value="CRAL_TRIO_N"/>
    <property type="match status" value="1"/>
</dbReference>
<dbReference type="CDD" id="cd00170">
    <property type="entry name" value="SEC14"/>
    <property type="match status" value="1"/>
</dbReference>
<dbReference type="PANTHER" id="PTHR45824">
    <property type="entry name" value="GH16843P"/>
    <property type="match status" value="1"/>
</dbReference>
<dbReference type="InterPro" id="IPR011074">
    <property type="entry name" value="CRAL/TRIO_N_dom"/>
</dbReference>
<feature type="domain" description="CRAL-TRIO" evidence="2">
    <location>
        <begin position="95"/>
        <end position="295"/>
    </location>
</feature>
<evidence type="ECO:0000313" key="3">
    <source>
        <dbReference type="EMBL" id="KAF9585570.1"/>
    </source>
</evidence>
<dbReference type="OrthoDB" id="75724at2759"/>
<dbReference type="PROSITE" id="PS50191">
    <property type="entry name" value="CRAL_TRIO"/>
    <property type="match status" value="1"/>
</dbReference>
<sequence length="332" mass="37022">MPSATQQPRFTPSPLCRRPVKPAPLTESQVVAVESLREYIHSSPEVKTDLQRRWADEACLIRYLKSRKWNLQEAKQALLDTIQWRDQFAPDVPDKDALWIETKPGKLYISGFDADSRPLLYMKPRNENTAASQNQIRHVVFHLEVAIALMPEGVQTLSIVIDFNGSSMRTSPGAGMAREIIHVLGSHYPERLGHCYFLHAPWFFFPFYKLISPFIDPVTKAKLSFVDMKKQKSRPIVSTPSSASASEVDLAANNDKASSIETSPTETPSNTGSLLDMIPVDMLENEFGGTNDYSYDQESYWSAAVAILAAARSKLEQGPDPIVAPAPENSKA</sequence>
<feature type="region of interest" description="Disordered" evidence="1">
    <location>
        <begin position="254"/>
        <end position="274"/>
    </location>
</feature>
<keyword evidence="4" id="KW-1185">Reference proteome</keyword>
<dbReference type="AlphaFoldDB" id="A0A9P6G1C3"/>
<dbReference type="SMART" id="SM01100">
    <property type="entry name" value="CRAL_TRIO_N"/>
    <property type="match status" value="1"/>
</dbReference>
<organism evidence="3 4">
    <name type="scientific">Lunasporangiospora selenospora</name>
    <dbReference type="NCBI Taxonomy" id="979761"/>
    <lineage>
        <taxon>Eukaryota</taxon>
        <taxon>Fungi</taxon>
        <taxon>Fungi incertae sedis</taxon>
        <taxon>Mucoromycota</taxon>
        <taxon>Mortierellomycotina</taxon>
        <taxon>Mortierellomycetes</taxon>
        <taxon>Mortierellales</taxon>
        <taxon>Mortierellaceae</taxon>
        <taxon>Lunasporangiospora</taxon>
    </lineage>
</organism>
<comment type="caution">
    <text evidence="3">The sequence shown here is derived from an EMBL/GenBank/DDBJ whole genome shotgun (WGS) entry which is preliminary data.</text>
</comment>
<dbReference type="PANTHER" id="PTHR45824:SF29">
    <property type="entry name" value="GH16843P"/>
    <property type="match status" value="1"/>
</dbReference>
<dbReference type="Pfam" id="PF00650">
    <property type="entry name" value="CRAL_TRIO"/>
    <property type="match status" value="1"/>
</dbReference>
<feature type="compositionally biased region" description="Polar residues" evidence="1">
    <location>
        <begin position="1"/>
        <end position="10"/>
    </location>
</feature>
<accession>A0A9P6G1C3</accession>
<feature type="region of interest" description="Disordered" evidence="1">
    <location>
        <begin position="1"/>
        <end position="21"/>
    </location>
</feature>
<dbReference type="SMART" id="SM00516">
    <property type="entry name" value="SEC14"/>
    <property type="match status" value="1"/>
</dbReference>
<gene>
    <name evidence="3" type="ORF">BGW38_001744</name>
</gene>
<feature type="compositionally biased region" description="Low complexity" evidence="1">
    <location>
        <begin position="259"/>
        <end position="271"/>
    </location>
</feature>
<dbReference type="SUPFAM" id="SSF52087">
    <property type="entry name" value="CRAL/TRIO domain"/>
    <property type="match status" value="2"/>
</dbReference>
<name>A0A9P6G1C3_9FUNG</name>
<dbReference type="InterPro" id="IPR036865">
    <property type="entry name" value="CRAL-TRIO_dom_sf"/>
</dbReference>
<reference evidence="3" key="1">
    <citation type="journal article" date="2020" name="Fungal Divers.">
        <title>Resolving the Mortierellaceae phylogeny through synthesis of multi-gene phylogenetics and phylogenomics.</title>
        <authorList>
            <person name="Vandepol N."/>
            <person name="Liber J."/>
            <person name="Desiro A."/>
            <person name="Na H."/>
            <person name="Kennedy M."/>
            <person name="Barry K."/>
            <person name="Grigoriev I.V."/>
            <person name="Miller A.N."/>
            <person name="O'Donnell K."/>
            <person name="Stajich J.E."/>
            <person name="Bonito G."/>
        </authorList>
    </citation>
    <scope>NUCLEOTIDE SEQUENCE</scope>
    <source>
        <strain evidence="3">KOD1015</strain>
    </source>
</reference>